<evidence type="ECO:0000313" key="5">
    <source>
        <dbReference type="EMBL" id="KAE9040161.1"/>
    </source>
</evidence>
<dbReference type="GO" id="GO:0005737">
    <property type="term" value="C:cytoplasm"/>
    <property type="evidence" value="ECO:0007669"/>
    <property type="project" value="TreeGrafter"/>
</dbReference>
<dbReference type="InterPro" id="IPR020850">
    <property type="entry name" value="GED_dom"/>
</dbReference>
<keyword evidence="2" id="KW-0342">GTP-binding</keyword>
<evidence type="ECO:0008006" key="7">
    <source>
        <dbReference type="Google" id="ProtNLM"/>
    </source>
</evidence>
<protein>
    <recommendedName>
        <fullName evidence="7">Interferon-induced GTP-binding protein</fullName>
    </recommendedName>
</protein>
<reference evidence="5 6" key="1">
    <citation type="submission" date="2018-09" db="EMBL/GenBank/DDBJ databases">
        <title>Genomic investigation of the strawberry pathogen Phytophthora fragariae indicates pathogenicity is determined by transcriptional variation in three key races.</title>
        <authorList>
            <person name="Adams T.M."/>
            <person name="Armitage A.D."/>
            <person name="Sobczyk M.K."/>
            <person name="Bates H.J."/>
            <person name="Dunwell J.M."/>
            <person name="Nellist C.F."/>
            <person name="Harrison R.J."/>
        </authorList>
    </citation>
    <scope>NUCLEOTIDE SEQUENCE [LARGE SCALE GENOMIC DNA]</scope>
    <source>
        <strain evidence="5 6">SCRP324</strain>
    </source>
</reference>
<dbReference type="SUPFAM" id="SSF52540">
    <property type="entry name" value="P-loop containing nucleoside triphosphate hydrolases"/>
    <property type="match status" value="1"/>
</dbReference>
<dbReference type="GO" id="GO:0008017">
    <property type="term" value="F:microtubule binding"/>
    <property type="evidence" value="ECO:0007669"/>
    <property type="project" value="TreeGrafter"/>
</dbReference>
<dbReference type="GO" id="GO:0016020">
    <property type="term" value="C:membrane"/>
    <property type="evidence" value="ECO:0007669"/>
    <property type="project" value="TreeGrafter"/>
</dbReference>
<dbReference type="PANTHER" id="PTHR11566:SF21">
    <property type="entry name" value="DYNAMIN RELATED PROTEIN 1, ISOFORM A"/>
    <property type="match status" value="1"/>
</dbReference>
<dbReference type="Gene3D" id="1.20.120.1240">
    <property type="entry name" value="Dynamin, middle domain"/>
    <property type="match status" value="1"/>
</dbReference>
<dbReference type="InterPro" id="IPR045063">
    <property type="entry name" value="Dynamin_N"/>
</dbReference>
<dbReference type="PANTHER" id="PTHR11566">
    <property type="entry name" value="DYNAMIN"/>
    <property type="match status" value="1"/>
</dbReference>
<evidence type="ECO:0000259" key="3">
    <source>
        <dbReference type="PROSITE" id="PS51388"/>
    </source>
</evidence>
<name>A0A6A3N3U8_9STRA</name>
<evidence type="ECO:0000256" key="1">
    <source>
        <dbReference type="ARBA" id="ARBA00022741"/>
    </source>
</evidence>
<evidence type="ECO:0000259" key="4">
    <source>
        <dbReference type="PROSITE" id="PS51718"/>
    </source>
</evidence>
<dbReference type="Gene3D" id="3.40.50.300">
    <property type="entry name" value="P-loop containing nucleotide triphosphate hydrolases"/>
    <property type="match status" value="1"/>
</dbReference>
<dbReference type="Proteomes" id="UP000435112">
    <property type="component" value="Unassembled WGS sequence"/>
</dbReference>
<dbReference type="InterPro" id="IPR030381">
    <property type="entry name" value="G_DYNAMIN_dom"/>
</dbReference>
<dbReference type="GO" id="GO:0005525">
    <property type="term" value="F:GTP binding"/>
    <property type="evidence" value="ECO:0007669"/>
    <property type="project" value="InterPro"/>
</dbReference>
<dbReference type="GO" id="GO:0005874">
    <property type="term" value="C:microtubule"/>
    <property type="evidence" value="ECO:0007669"/>
    <property type="project" value="TreeGrafter"/>
</dbReference>
<dbReference type="InterPro" id="IPR027417">
    <property type="entry name" value="P-loop_NTPase"/>
</dbReference>
<gene>
    <name evidence="5" type="ORF">PR002_g5111</name>
</gene>
<dbReference type="Pfam" id="PF01031">
    <property type="entry name" value="Dynamin_M"/>
    <property type="match status" value="1"/>
</dbReference>
<sequence>MTKIKKTRAASKSMDSGLFAHVKAQEERKLVDKLRDIGLGHYIELPQIAVMGDTSSGKSSLLSALSGVSFPSSDQLTTRCPTQLVLTRTDTFRGTVRLVQFQSGSSDTNDECEEKQDLHRLEDVPDAITKLTQKLIDEGQYISDDQIVIEMCGPDLPNLTLTDLPGLVRTVGDHEDQSIIPRVRQMVDRYMQQERTVIIAVVPANVDMHNTEILQAAQEADPNGTRTIAVVTKVDLVDAGAELAVHELLLNKKKRMHLGYHAVKCRSQLELTKGTSIDKGVANELAFFGQHEYWRKLSPHLWGVPRLSERLVSILQDNIRRSLPKVIAEISTRMAETQMELLRLGSPLESPGAQRQQFGKWVNQYLRLMEAAISGQYELLHPVLRSSSARTIMPEAHLRAVLRLKELVFRSEIEATQETNGVLGFCDSSSSTNSGRDVIVGDRVAVKLGRQHTMICKVIQTRGTDVLCDEFPHEWLGVSRWSFASGTIHDGQSNGSTTLKQFIQVNRGDELAIFPSYRVFCSCVQRCVRDWELPATKLLEHYHTQTGSTSRHLISALLADSGNVRVQRFFKKTTDRVLAGLKESAQHELHLLLQHEARPYTQDQRLYDELDRLRQQALHARLEAALPAGDKHGLVSVAEVTRALGGISTGPFGMSSDDREALEMEVALRAYLEVASHRFVDVVPMKLNGLLLESFLREMESELLGAATDEQVAELLHEDDDKAIRRRQLLNELETLENGRQTIENSGYW</sequence>
<proteinExistence type="predicted"/>
<dbReference type="InterPro" id="IPR003130">
    <property type="entry name" value="GED"/>
</dbReference>
<dbReference type="AlphaFoldDB" id="A0A6A3N3U8"/>
<dbReference type="InterPro" id="IPR001401">
    <property type="entry name" value="Dynamin_GTPase"/>
</dbReference>
<dbReference type="InterPro" id="IPR022812">
    <property type="entry name" value="Dynamin"/>
</dbReference>
<dbReference type="InterPro" id="IPR000375">
    <property type="entry name" value="Dynamin_stalk"/>
</dbReference>
<dbReference type="Pfam" id="PF02212">
    <property type="entry name" value="GED"/>
    <property type="match status" value="1"/>
</dbReference>
<dbReference type="PROSITE" id="PS51388">
    <property type="entry name" value="GED"/>
    <property type="match status" value="1"/>
</dbReference>
<feature type="domain" description="GED" evidence="3">
    <location>
        <begin position="661"/>
        <end position="749"/>
    </location>
</feature>
<feature type="domain" description="Dynamin-type G" evidence="4">
    <location>
        <begin position="42"/>
        <end position="324"/>
    </location>
</feature>
<organism evidence="5 6">
    <name type="scientific">Phytophthora rubi</name>
    <dbReference type="NCBI Taxonomy" id="129364"/>
    <lineage>
        <taxon>Eukaryota</taxon>
        <taxon>Sar</taxon>
        <taxon>Stramenopiles</taxon>
        <taxon>Oomycota</taxon>
        <taxon>Peronosporomycetes</taxon>
        <taxon>Peronosporales</taxon>
        <taxon>Peronosporaceae</taxon>
        <taxon>Phytophthora</taxon>
    </lineage>
</organism>
<comment type="caution">
    <text evidence="5">The sequence shown here is derived from an EMBL/GenBank/DDBJ whole genome shotgun (WGS) entry which is preliminary data.</text>
</comment>
<dbReference type="OrthoDB" id="5061070at2759"/>
<dbReference type="PROSITE" id="PS51718">
    <property type="entry name" value="G_DYNAMIN_2"/>
    <property type="match status" value="1"/>
</dbReference>
<evidence type="ECO:0000313" key="6">
    <source>
        <dbReference type="Proteomes" id="UP000435112"/>
    </source>
</evidence>
<evidence type="ECO:0000256" key="2">
    <source>
        <dbReference type="ARBA" id="ARBA00023134"/>
    </source>
</evidence>
<keyword evidence="1" id="KW-0547">Nucleotide-binding</keyword>
<dbReference type="SMART" id="SM00053">
    <property type="entry name" value="DYNc"/>
    <property type="match status" value="1"/>
</dbReference>
<dbReference type="GO" id="GO:0003924">
    <property type="term" value="F:GTPase activity"/>
    <property type="evidence" value="ECO:0007669"/>
    <property type="project" value="InterPro"/>
</dbReference>
<dbReference type="CDD" id="cd08771">
    <property type="entry name" value="DLP_1"/>
    <property type="match status" value="1"/>
</dbReference>
<accession>A0A6A3N3U8</accession>
<dbReference type="Pfam" id="PF00350">
    <property type="entry name" value="Dynamin_N"/>
    <property type="match status" value="1"/>
</dbReference>
<dbReference type="EMBL" id="QXFU01000212">
    <property type="protein sequence ID" value="KAE9040161.1"/>
    <property type="molecule type" value="Genomic_DNA"/>
</dbReference>
<dbReference type="PRINTS" id="PR00195">
    <property type="entry name" value="DYNAMIN"/>
</dbReference>